<dbReference type="Proteomes" id="UP000230543">
    <property type="component" value="Unassembled WGS sequence"/>
</dbReference>
<comment type="caution">
    <text evidence="1">The sequence shown here is derived from an EMBL/GenBank/DDBJ whole genome shotgun (WGS) entry which is preliminary data.</text>
</comment>
<accession>A0A2M6WDF9</accession>
<gene>
    <name evidence="1" type="ORF">COU22_00115</name>
</gene>
<dbReference type="AlphaFoldDB" id="A0A2M6WDF9"/>
<proteinExistence type="predicted"/>
<protein>
    <recommendedName>
        <fullName evidence="3">DUF4062 domain-containing protein</fullName>
    </recommendedName>
</protein>
<dbReference type="Gene3D" id="3.40.50.450">
    <property type="match status" value="1"/>
</dbReference>
<reference evidence="2" key="1">
    <citation type="submission" date="2017-09" db="EMBL/GenBank/DDBJ databases">
        <title>Depth-based differentiation of microbial function through sediment-hosted aquifers and enrichment of novel symbionts in the deep terrestrial subsurface.</title>
        <authorList>
            <person name="Probst A.J."/>
            <person name="Ladd B."/>
            <person name="Jarett J.K."/>
            <person name="Geller-Mcgrath D.E."/>
            <person name="Sieber C.M.K."/>
            <person name="Emerson J.B."/>
            <person name="Anantharaman K."/>
            <person name="Thomas B.C."/>
            <person name="Malmstrom R."/>
            <person name="Stieglmeier M."/>
            <person name="Klingl A."/>
            <person name="Woyke T."/>
            <person name="Ryan C.M."/>
            <person name="Banfield J.F."/>
        </authorList>
    </citation>
    <scope>NUCLEOTIDE SEQUENCE [LARGE SCALE GENOMIC DNA]</scope>
</reference>
<name>A0A2M6WDF9_9BACT</name>
<organism evidence="1 2">
    <name type="scientific">Candidatus Komeilibacteria bacterium CG10_big_fil_rev_8_21_14_0_10_41_13</name>
    <dbReference type="NCBI Taxonomy" id="1974476"/>
    <lineage>
        <taxon>Bacteria</taxon>
        <taxon>Candidatus Komeiliibacteriota</taxon>
    </lineage>
</organism>
<dbReference type="EMBL" id="PFBO01000008">
    <property type="protein sequence ID" value="PIT90816.1"/>
    <property type="molecule type" value="Genomic_DNA"/>
</dbReference>
<evidence type="ECO:0000313" key="2">
    <source>
        <dbReference type="Proteomes" id="UP000230543"/>
    </source>
</evidence>
<sequence>MKIFIAYKFTGEDIDELNITLKKISAKLESFNLETFCSRFLEDWFRKNNYSKESIYQYALKQMIDVDLILFFIRSGKPSHGMKLELDKAIELKKKKILFIKKELKFPEFRKVADQIIEFNDLDKDLDKLNSLKL</sequence>
<evidence type="ECO:0008006" key="3">
    <source>
        <dbReference type="Google" id="ProtNLM"/>
    </source>
</evidence>
<evidence type="ECO:0000313" key="1">
    <source>
        <dbReference type="EMBL" id="PIT90816.1"/>
    </source>
</evidence>